<protein>
    <submittedName>
        <fullName evidence="1">Uncharacterized protein</fullName>
    </submittedName>
</protein>
<evidence type="ECO:0000313" key="1">
    <source>
        <dbReference type="EMBL" id="KAH0903378.1"/>
    </source>
</evidence>
<reference evidence="1 2" key="1">
    <citation type="submission" date="2021-05" db="EMBL/GenBank/DDBJ databases">
        <title>Genome Assembly of Synthetic Allotetraploid Brassica napus Reveals Homoeologous Exchanges between Subgenomes.</title>
        <authorList>
            <person name="Davis J.T."/>
        </authorList>
    </citation>
    <scope>NUCLEOTIDE SEQUENCE [LARGE SCALE GENOMIC DNA]</scope>
    <source>
        <strain evidence="2">cv. Da-Ae</strain>
        <tissue evidence="1">Seedling</tissue>
    </source>
</reference>
<sequence>MEVVVNRVVVVIVQGVVVAGCKERGQGVAGCRGDAKSWGRGHEGVAVVAVKDVRTVVVQEFVAVAVEPEVSRCRHVFGPNVVVQPVKIELFPSVITSLSISFKQVPSIAVPAFLDSVLSSTCVSPSTLFESLIKEFPFRAENTINGDKKFTYDDCNHIASLVAGAERKSDGEALIDTQHEPSFDNRFEDTIDKNLEALIGSWAHKDHHESFANSTATPTRRKICVVQSDEYGVYINEDGNAQALDMKLLE</sequence>
<evidence type="ECO:0000313" key="2">
    <source>
        <dbReference type="Proteomes" id="UP000824890"/>
    </source>
</evidence>
<organism evidence="1 2">
    <name type="scientific">Brassica napus</name>
    <name type="common">Rape</name>
    <dbReference type="NCBI Taxonomy" id="3708"/>
    <lineage>
        <taxon>Eukaryota</taxon>
        <taxon>Viridiplantae</taxon>
        <taxon>Streptophyta</taxon>
        <taxon>Embryophyta</taxon>
        <taxon>Tracheophyta</taxon>
        <taxon>Spermatophyta</taxon>
        <taxon>Magnoliopsida</taxon>
        <taxon>eudicotyledons</taxon>
        <taxon>Gunneridae</taxon>
        <taxon>Pentapetalae</taxon>
        <taxon>rosids</taxon>
        <taxon>malvids</taxon>
        <taxon>Brassicales</taxon>
        <taxon>Brassicaceae</taxon>
        <taxon>Brassiceae</taxon>
        <taxon>Brassica</taxon>
    </lineage>
</organism>
<gene>
    <name evidence="1" type="ORF">HID58_042881</name>
</gene>
<proteinExistence type="predicted"/>
<keyword evidence="2" id="KW-1185">Reference proteome</keyword>
<dbReference type="EMBL" id="JAGKQM010000011">
    <property type="protein sequence ID" value="KAH0903378.1"/>
    <property type="molecule type" value="Genomic_DNA"/>
</dbReference>
<name>A0ABQ8BFA3_BRANA</name>
<comment type="caution">
    <text evidence="1">The sequence shown here is derived from an EMBL/GenBank/DDBJ whole genome shotgun (WGS) entry which is preliminary data.</text>
</comment>
<dbReference type="Proteomes" id="UP000824890">
    <property type="component" value="Unassembled WGS sequence"/>
</dbReference>
<dbReference type="PROSITE" id="PS51257">
    <property type="entry name" value="PROKAR_LIPOPROTEIN"/>
    <property type="match status" value="1"/>
</dbReference>
<accession>A0ABQ8BFA3</accession>